<gene>
    <name evidence="2" type="ORF">EXN66_Car006150</name>
</gene>
<reference evidence="2 3" key="1">
    <citation type="submission" date="2019-02" db="EMBL/GenBank/DDBJ databases">
        <title>Opniocepnalus argus genome.</title>
        <authorList>
            <person name="Zhou C."/>
            <person name="Xiao S."/>
        </authorList>
    </citation>
    <scope>NUCLEOTIDE SEQUENCE [LARGE SCALE GENOMIC DNA]</scope>
    <source>
        <strain evidence="2">OARG1902GOOAL</strain>
        <tissue evidence="2">Muscle</tissue>
    </source>
</reference>
<feature type="compositionally biased region" description="Basic residues" evidence="1">
    <location>
        <begin position="88"/>
        <end position="108"/>
    </location>
</feature>
<dbReference type="Proteomes" id="UP000503349">
    <property type="component" value="Chromosome 6"/>
</dbReference>
<sequence length="128" mass="14091">MASGRIYTQEVNTFVSLSSVFAFSPSLPLPLSLPQQPGMNLPGHVEPCQSEAQLAIHHTALAACHCRHGVFLLCVCERDGCSPAVRAPHQRHVHLHPRGPPVKTKRRPFALPRSDSSPWMDGRNGDRE</sequence>
<evidence type="ECO:0000313" key="2">
    <source>
        <dbReference type="EMBL" id="KAF3690477.1"/>
    </source>
</evidence>
<name>A0A6G1PJR7_CHAAH</name>
<evidence type="ECO:0000256" key="1">
    <source>
        <dbReference type="SAM" id="MobiDB-lite"/>
    </source>
</evidence>
<protein>
    <submittedName>
        <fullName evidence="2">Uncharacterized protein</fullName>
    </submittedName>
</protein>
<feature type="region of interest" description="Disordered" evidence="1">
    <location>
        <begin position="88"/>
        <end position="128"/>
    </location>
</feature>
<reference evidence="3" key="2">
    <citation type="submission" date="2019-02" db="EMBL/GenBank/DDBJ databases">
        <title>Opniocepnalus argus Var Kimnra genome.</title>
        <authorList>
            <person name="Zhou C."/>
            <person name="Xiao S."/>
        </authorList>
    </citation>
    <scope>NUCLEOTIDE SEQUENCE [LARGE SCALE GENOMIC DNA]</scope>
</reference>
<organism evidence="2 3">
    <name type="scientific">Channa argus</name>
    <name type="common">Northern snakehead</name>
    <name type="synonym">Ophicephalus argus</name>
    <dbReference type="NCBI Taxonomy" id="215402"/>
    <lineage>
        <taxon>Eukaryota</taxon>
        <taxon>Metazoa</taxon>
        <taxon>Chordata</taxon>
        <taxon>Craniata</taxon>
        <taxon>Vertebrata</taxon>
        <taxon>Euteleostomi</taxon>
        <taxon>Actinopterygii</taxon>
        <taxon>Neopterygii</taxon>
        <taxon>Teleostei</taxon>
        <taxon>Neoteleostei</taxon>
        <taxon>Acanthomorphata</taxon>
        <taxon>Anabantaria</taxon>
        <taxon>Anabantiformes</taxon>
        <taxon>Channoidei</taxon>
        <taxon>Channidae</taxon>
        <taxon>Channa</taxon>
    </lineage>
</organism>
<keyword evidence="3" id="KW-1185">Reference proteome</keyword>
<dbReference type="AlphaFoldDB" id="A0A6G1PJR7"/>
<evidence type="ECO:0000313" key="3">
    <source>
        <dbReference type="Proteomes" id="UP000503349"/>
    </source>
</evidence>
<proteinExistence type="predicted"/>
<dbReference type="EMBL" id="CM015717">
    <property type="protein sequence ID" value="KAF3690477.1"/>
    <property type="molecule type" value="Genomic_DNA"/>
</dbReference>
<accession>A0A6G1PJR7</accession>